<dbReference type="GO" id="GO:0008270">
    <property type="term" value="F:zinc ion binding"/>
    <property type="evidence" value="ECO:0007669"/>
    <property type="project" value="UniProtKB-KW"/>
</dbReference>
<keyword evidence="2" id="KW-0479">Metal-binding</keyword>
<accession>A0A2S5B3C3</accession>
<sequence length="1151" mass="126753">MDDFVSSHDDRRALTAQTQGFEDGAVYDADQTEAADAPIFSLGQVQFTLPSALFSLSCANNVLVLAVTGSAPTLRSTPAGPTSHPQIIRIDLARPTEVETVNISLAPSQGQGRGTPAPSAPTLHKVHVDPSGRHVIVSTSSGENFYLFVGTLPVNASGNAPPTRKARPLPRLKGAIIDSVAWSPSSFSSPSSSTTFSTREILLGTTTGQVLETNLVDPALASDSGGFSLPVPGRAASPEKYVKQLLTLPERQAIVGLRSETWGHRRLAVIAATATKVYQYVGDGAALGASKHGRDEEVGLLETVMHVYSAGDARPKMLELPSDAQRSELHFCAPMRTDGKEGLERPKTLAWMTGPGVYHGNLVFPSSSSELQLGDGVIDSASLIPYPLDSTGRFSAEEQPISMALTEHHFVILYEDTICAVDILTDRVVYFEELELTDGSRPIRLSTDALRKTCWMYTDTSIYELVIRDEDRDVWKVYLSRQNWEQAKRATKTQRQRDTVLAAEADAYFAAGRYIPAAQAYAQSSKSFEEVVLRFVDKGERDALRVFLSAKLESLRKTDLTQRTMIATWLVELYLAKINHLEDLAAAERLSEDGGNLLVERSIVEEDLRHFLSSYKNDLDRRTTYDLLERHGRDELELHYATAVGDHERIVRHYVVQHQWTRALQALAKQDSPELYYPFASTLLKNAPKETVDSFIRQPRLDLRRLIPSLTAPRPRSRISPSSAPYAHLIRYLEHAIFESRNTDAAVQNTLITLYATSPSTEEAAFVRFLETAPADPDTNESYYDLDYALRVARAHKRVQACVVIYSKMALYESSVDLALAHDDLELAKICADKPEDDEMLRKKLWLKIAKHVVGQKNDIKAAMQFLQSTNLLKIEDILPFFPDFVVIDDFKEEICSALEDYSAHIERLKDEMTEATRSAKAIKADIAELDNRFVIIEAGEKCGTCRQQLLTRQFYVFPCQHCFHADCLISEVTKTLSPTQLRRMLDLQARLAPSAAAQTGAQVIRNGKKASGIFDDTTAQGLKLATASVQAVDQLRKLVLPDALLSAIGGAIPLPGAVDGAAALTNTMRSLGSGLAPRSGRPATSGRTSRANGSAEQAASRALSAREKREEEEKEALRTQLDDLIASQCVLCEGSIDAVDRGFVDEGETM</sequence>
<dbReference type="InterPro" id="IPR000547">
    <property type="entry name" value="Clathrin_H-chain/VPS_repeat"/>
</dbReference>
<dbReference type="Pfam" id="PF05131">
    <property type="entry name" value="Pep3_Vps18"/>
    <property type="match status" value="1"/>
</dbReference>
<dbReference type="GO" id="GO:0007033">
    <property type="term" value="P:vacuole organization"/>
    <property type="evidence" value="ECO:0007669"/>
    <property type="project" value="TreeGrafter"/>
</dbReference>
<dbReference type="GO" id="GO:0030897">
    <property type="term" value="C:HOPS complex"/>
    <property type="evidence" value="ECO:0007669"/>
    <property type="project" value="TreeGrafter"/>
</dbReference>
<evidence type="ECO:0000259" key="11">
    <source>
        <dbReference type="Pfam" id="PF26148"/>
    </source>
</evidence>
<keyword evidence="4" id="KW-0862">Zinc</keyword>
<dbReference type="EMBL" id="PJQD01000085">
    <property type="protein sequence ID" value="POY71279.1"/>
    <property type="molecule type" value="Genomic_DNA"/>
</dbReference>
<dbReference type="InterPro" id="IPR058919">
    <property type="entry name" value="Pep3/Vps18_RING_C"/>
</dbReference>
<proteinExistence type="inferred from homology"/>
<keyword evidence="8" id="KW-0175">Coiled coil</keyword>
<dbReference type="PANTHER" id="PTHR23323">
    <property type="entry name" value="VACUOLAR PROTEIN SORTING-ASSOCIATED PROTEIN"/>
    <property type="match status" value="1"/>
</dbReference>
<evidence type="ECO:0000256" key="9">
    <source>
        <dbReference type="SAM" id="MobiDB-lite"/>
    </source>
</evidence>
<dbReference type="GO" id="GO:0006904">
    <property type="term" value="P:vesicle docking involved in exocytosis"/>
    <property type="evidence" value="ECO:0007669"/>
    <property type="project" value="TreeGrafter"/>
</dbReference>
<feature type="repeat" description="CHCR" evidence="7">
    <location>
        <begin position="703"/>
        <end position="862"/>
    </location>
</feature>
<dbReference type="STRING" id="741276.A0A2S5B3C3"/>
<evidence type="ECO:0000313" key="12">
    <source>
        <dbReference type="EMBL" id="POY71279.1"/>
    </source>
</evidence>
<evidence type="ECO:0000256" key="5">
    <source>
        <dbReference type="ARBA" id="ARBA00023136"/>
    </source>
</evidence>
<organism evidence="12 13">
    <name type="scientific">Rhodotorula taiwanensis</name>
    <dbReference type="NCBI Taxonomy" id="741276"/>
    <lineage>
        <taxon>Eukaryota</taxon>
        <taxon>Fungi</taxon>
        <taxon>Dikarya</taxon>
        <taxon>Basidiomycota</taxon>
        <taxon>Pucciniomycotina</taxon>
        <taxon>Microbotryomycetes</taxon>
        <taxon>Sporidiobolales</taxon>
        <taxon>Sporidiobolaceae</taxon>
        <taxon>Rhodotorula</taxon>
    </lineage>
</organism>
<dbReference type="CDD" id="cd16462">
    <property type="entry name" value="RING-H2_Pep3p-like"/>
    <property type="match status" value="1"/>
</dbReference>
<comment type="subcellular location">
    <subcellularLocation>
        <location evidence="6">Endomembrane system</location>
        <topology evidence="6">Peripheral membrane protein</topology>
        <orientation evidence="6">Cytoplasmic side</orientation>
    </subcellularLocation>
</comment>
<dbReference type="Proteomes" id="UP000237144">
    <property type="component" value="Unassembled WGS sequence"/>
</dbReference>
<gene>
    <name evidence="12" type="ORF">BMF94_5591</name>
</gene>
<evidence type="ECO:0000256" key="8">
    <source>
        <dbReference type="SAM" id="Coils"/>
    </source>
</evidence>
<feature type="region of interest" description="Disordered" evidence="9">
    <location>
        <begin position="1073"/>
        <end position="1116"/>
    </location>
</feature>
<dbReference type="GO" id="GO:0005768">
    <property type="term" value="C:endosome"/>
    <property type="evidence" value="ECO:0007669"/>
    <property type="project" value="TreeGrafter"/>
</dbReference>
<feature type="compositionally biased region" description="Basic and acidic residues" evidence="9">
    <location>
        <begin position="1105"/>
        <end position="1116"/>
    </location>
</feature>
<feature type="domain" description="Pep3/Vps18 beta-propeller" evidence="10">
    <location>
        <begin position="38"/>
        <end position="467"/>
    </location>
</feature>
<protein>
    <submittedName>
        <fullName evidence="12">Uncharacterized protein</fullName>
    </submittedName>
</protein>
<evidence type="ECO:0000256" key="3">
    <source>
        <dbReference type="ARBA" id="ARBA00022771"/>
    </source>
</evidence>
<feature type="region of interest" description="Disordered" evidence="9">
    <location>
        <begin position="106"/>
        <end position="126"/>
    </location>
</feature>
<feature type="compositionally biased region" description="Polar residues" evidence="9">
    <location>
        <begin position="1086"/>
        <end position="1098"/>
    </location>
</feature>
<dbReference type="PANTHER" id="PTHR23323:SF26">
    <property type="entry name" value="VACUOLAR PROTEIN SORTING-ASSOCIATED PROTEIN 18 HOMOLOG"/>
    <property type="match status" value="1"/>
</dbReference>
<reference evidence="12 13" key="1">
    <citation type="journal article" date="2018" name="Front. Microbiol.">
        <title>Prospects for Fungal Bioremediation of Acidic Radioactive Waste Sites: Characterization and Genome Sequence of Rhodotorula taiwanensis MD1149.</title>
        <authorList>
            <person name="Tkavc R."/>
            <person name="Matrosova V.Y."/>
            <person name="Grichenko O.E."/>
            <person name="Gostincar C."/>
            <person name="Volpe R.P."/>
            <person name="Klimenkova P."/>
            <person name="Gaidamakova E.K."/>
            <person name="Zhou C.E."/>
            <person name="Stewart B.J."/>
            <person name="Lyman M.G."/>
            <person name="Malfatti S.A."/>
            <person name="Rubinfeld B."/>
            <person name="Courtot M."/>
            <person name="Singh J."/>
            <person name="Dalgard C.L."/>
            <person name="Hamilton T."/>
            <person name="Frey K.G."/>
            <person name="Gunde-Cimerman N."/>
            <person name="Dugan L."/>
            <person name="Daly M.J."/>
        </authorList>
    </citation>
    <scope>NUCLEOTIDE SEQUENCE [LARGE SCALE GENOMIC DNA]</scope>
    <source>
        <strain evidence="12 13">MD1149</strain>
    </source>
</reference>
<feature type="domain" description="Pep3/Vps18 RING C-terminal" evidence="11">
    <location>
        <begin position="937"/>
        <end position="993"/>
    </location>
</feature>
<dbReference type="GO" id="GO:0007032">
    <property type="term" value="P:endosome organization"/>
    <property type="evidence" value="ECO:0007669"/>
    <property type="project" value="TreeGrafter"/>
</dbReference>
<dbReference type="Pfam" id="PF26148">
    <property type="entry name" value="VPS18_RING_C"/>
    <property type="match status" value="1"/>
</dbReference>
<name>A0A2S5B3C3_9BASI</name>
<dbReference type="GO" id="GO:0048284">
    <property type="term" value="P:organelle fusion"/>
    <property type="evidence" value="ECO:0007669"/>
    <property type="project" value="TreeGrafter"/>
</dbReference>
<evidence type="ECO:0000259" key="10">
    <source>
        <dbReference type="Pfam" id="PF05131"/>
    </source>
</evidence>
<keyword evidence="13" id="KW-1185">Reference proteome</keyword>
<dbReference type="GO" id="GO:0006886">
    <property type="term" value="P:intracellular protein transport"/>
    <property type="evidence" value="ECO:0007669"/>
    <property type="project" value="UniProtKB-UniRule"/>
</dbReference>
<dbReference type="PROSITE" id="PS50236">
    <property type="entry name" value="CHCR"/>
    <property type="match status" value="1"/>
</dbReference>
<evidence type="ECO:0000256" key="1">
    <source>
        <dbReference type="ARBA" id="ARBA00010454"/>
    </source>
</evidence>
<keyword evidence="5" id="KW-0472">Membrane</keyword>
<comment type="similarity">
    <text evidence="1">Belongs to the VPS18 family.</text>
</comment>
<dbReference type="SUPFAM" id="SSF57850">
    <property type="entry name" value="RING/U-box"/>
    <property type="match status" value="1"/>
</dbReference>
<dbReference type="OrthoDB" id="1845386at2759"/>
<evidence type="ECO:0000256" key="2">
    <source>
        <dbReference type="ARBA" id="ARBA00022723"/>
    </source>
</evidence>
<evidence type="ECO:0000256" key="6">
    <source>
        <dbReference type="ARBA" id="ARBA00029433"/>
    </source>
</evidence>
<comment type="caution">
    <text evidence="12">The sequence shown here is derived from an EMBL/GenBank/DDBJ whole genome shotgun (WGS) entry which is preliminary data.</text>
</comment>
<keyword evidence="3" id="KW-0863">Zinc-finger</keyword>
<feature type="coiled-coil region" evidence="8">
    <location>
        <begin position="892"/>
        <end position="933"/>
    </location>
</feature>
<evidence type="ECO:0000313" key="13">
    <source>
        <dbReference type="Proteomes" id="UP000237144"/>
    </source>
</evidence>
<dbReference type="InterPro" id="IPR007810">
    <property type="entry name" value="Pep3/Vps18_beta-prop"/>
</dbReference>
<dbReference type="AlphaFoldDB" id="A0A2S5B3C3"/>
<evidence type="ECO:0000256" key="7">
    <source>
        <dbReference type="PROSITE-ProRule" id="PRU01006"/>
    </source>
</evidence>
<evidence type="ECO:0000256" key="4">
    <source>
        <dbReference type="ARBA" id="ARBA00022833"/>
    </source>
</evidence>
<dbReference type="GO" id="GO:0030674">
    <property type="term" value="F:protein-macromolecule adaptor activity"/>
    <property type="evidence" value="ECO:0007669"/>
    <property type="project" value="TreeGrafter"/>
</dbReference>